<reference evidence="2 3" key="1">
    <citation type="journal article" date="2016" name="Nat. Commun.">
        <title>Thousands of microbial genomes shed light on interconnected biogeochemical processes in an aquifer system.</title>
        <authorList>
            <person name="Anantharaman K."/>
            <person name="Brown C.T."/>
            <person name="Hug L.A."/>
            <person name="Sharon I."/>
            <person name="Castelle C.J."/>
            <person name="Probst A.J."/>
            <person name="Thomas B.C."/>
            <person name="Singh A."/>
            <person name="Wilkins M.J."/>
            <person name="Karaoz U."/>
            <person name="Brodie E.L."/>
            <person name="Williams K.H."/>
            <person name="Hubbard S.S."/>
            <person name="Banfield J.F."/>
        </authorList>
    </citation>
    <scope>NUCLEOTIDE SEQUENCE [LARGE SCALE GENOMIC DNA]</scope>
</reference>
<feature type="transmembrane region" description="Helical" evidence="1">
    <location>
        <begin position="7"/>
        <end position="31"/>
    </location>
</feature>
<organism evidence="2 3">
    <name type="scientific">Candidatus Taylorbacteria bacterium RIFCSPLOWO2_01_FULL_44_26</name>
    <dbReference type="NCBI Taxonomy" id="1802318"/>
    <lineage>
        <taxon>Bacteria</taxon>
        <taxon>Candidatus Tayloriibacteriota</taxon>
    </lineage>
</organism>
<evidence type="ECO:0008006" key="4">
    <source>
        <dbReference type="Google" id="ProtNLM"/>
    </source>
</evidence>
<gene>
    <name evidence="2" type="ORF">A3B11_00310</name>
</gene>
<evidence type="ECO:0000313" key="3">
    <source>
        <dbReference type="Proteomes" id="UP000176365"/>
    </source>
</evidence>
<protein>
    <recommendedName>
        <fullName evidence="4">Type 4 fimbrial biogenesis protein PilX N-terminal domain-containing protein</fullName>
    </recommendedName>
</protein>
<keyword evidence="1" id="KW-0472">Membrane</keyword>
<comment type="caution">
    <text evidence="2">The sequence shown here is derived from an EMBL/GenBank/DDBJ whole genome shotgun (WGS) entry which is preliminary data.</text>
</comment>
<name>A0A1G2N7C1_9BACT</name>
<dbReference type="AlphaFoldDB" id="A0A1G2N7C1"/>
<accession>A0A1G2N7C1</accession>
<keyword evidence="1" id="KW-0812">Transmembrane</keyword>
<evidence type="ECO:0000256" key="1">
    <source>
        <dbReference type="SAM" id="Phobius"/>
    </source>
</evidence>
<sequence length="470" mass="50933">MKTRGIILVNVLIFAAIAVTVTTALVNWGALVLKTTRTLHLKEQAFQVAEAGVDYYRWHLAHAATDYQDGTGAPGPYIHEMEDALGNVIGNFSLTITPPINGSTLVKIVSKGTLSSDPTISRTIQAVLAIPSLAKFAVVANDNMRFGSGTEIFGPIHANGGIRFDGLAHNLVTSAQSSYDDPDDGVSQQKFGVYTTISPADPNPPASVPSRPDVFVAGRQFPAQTFDFVGLIADLADMKAEAQSAGRYISASGVSGYHIVLKTNDTFDLYTVSSLRAPPRRCENKNEQEGWGTWSIGSEQFVANYVFPGNGIVFVEDDVWVDGAINGARLTIAAGQFPDNVTTRRSITVNDDIVYTAYDGTDVLALIAQKNVNAGLYSQDNLRIDAALVAQTGRVGRFFYEQSCGSERNRDTITLYGMIATNVRYGFAYTNGTGYETRNIIYDGNLLYGPPPSFPLTSNQYQTISWEEVK</sequence>
<evidence type="ECO:0000313" key="2">
    <source>
        <dbReference type="EMBL" id="OHA31131.1"/>
    </source>
</evidence>
<dbReference type="Proteomes" id="UP000176365">
    <property type="component" value="Unassembled WGS sequence"/>
</dbReference>
<proteinExistence type="predicted"/>
<dbReference type="EMBL" id="MHRW01000007">
    <property type="protein sequence ID" value="OHA31131.1"/>
    <property type="molecule type" value="Genomic_DNA"/>
</dbReference>
<keyword evidence="1" id="KW-1133">Transmembrane helix</keyword>